<keyword evidence="2" id="KW-1185">Reference proteome</keyword>
<evidence type="ECO:0000313" key="1">
    <source>
        <dbReference type="EMBL" id="KAK8100257.1"/>
    </source>
</evidence>
<comment type="caution">
    <text evidence="1">The sequence shown here is derived from an EMBL/GenBank/DDBJ whole genome shotgun (WGS) entry which is preliminary data.</text>
</comment>
<accession>A0AAW0QIE0</accession>
<name>A0AAW0QIE0_9PEZI</name>
<protein>
    <submittedName>
        <fullName evidence="1">Uncharacterized protein</fullName>
    </submittedName>
</protein>
<reference evidence="1 2" key="1">
    <citation type="submission" date="2023-01" db="EMBL/GenBank/DDBJ databases">
        <title>Analysis of 21 Apiospora genomes using comparative genomics revels a genus with tremendous synthesis potential of carbohydrate active enzymes and secondary metabolites.</title>
        <authorList>
            <person name="Sorensen T."/>
        </authorList>
    </citation>
    <scope>NUCLEOTIDE SEQUENCE [LARGE SCALE GENOMIC DNA]</scope>
    <source>
        <strain evidence="1 2">CBS 117206</strain>
    </source>
</reference>
<sequence>MDLQSFSTGRHHVSIRVTTQKQADSGRSQTWGSNYCVAAPLIVTSYCLRKSFSWAVPGATYDQICIQAMVFQYPRHSEDMPRAGPDQTGFAVSRNPAGYYDAVMTGIRTTAKGMLDPTLSGMAWLDPVRATSHSHHV</sequence>
<organism evidence="1 2">
    <name type="scientific">Apiospora kogelbergensis</name>
    <dbReference type="NCBI Taxonomy" id="1337665"/>
    <lineage>
        <taxon>Eukaryota</taxon>
        <taxon>Fungi</taxon>
        <taxon>Dikarya</taxon>
        <taxon>Ascomycota</taxon>
        <taxon>Pezizomycotina</taxon>
        <taxon>Sordariomycetes</taxon>
        <taxon>Xylariomycetidae</taxon>
        <taxon>Amphisphaeriales</taxon>
        <taxon>Apiosporaceae</taxon>
        <taxon>Apiospora</taxon>
    </lineage>
</organism>
<evidence type="ECO:0000313" key="2">
    <source>
        <dbReference type="Proteomes" id="UP001392437"/>
    </source>
</evidence>
<dbReference type="Proteomes" id="UP001392437">
    <property type="component" value="Unassembled WGS sequence"/>
</dbReference>
<dbReference type="AlphaFoldDB" id="A0AAW0QIE0"/>
<proteinExistence type="predicted"/>
<dbReference type="EMBL" id="JAQQWP010000009">
    <property type="protein sequence ID" value="KAK8100257.1"/>
    <property type="molecule type" value="Genomic_DNA"/>
</dbReference>
<gene>
    <name evidence="1" type="ORF">PG999_010631</name>
</gene>